<keyword evidence="1" id="KW-0805">Transcription regulation</keyword>
<evidence type="ECO:0000259" key="3">
    <source>
        <dbReference type="PROSITE" id="PS01124"/>
    </source>
</evidence>
<organism evidence="4 5">
    <name type="scientific">Rhodoferax ferrireducens</name>
    <dbReference type="NCBI Taxonomy" id="192843"/>
    <lineage>
        <taxon>Bacteria</taxon>
        <taxon>Pseudomonadati</taxon>
        <taxon>Pseudomonadota</taxon>
        <taxon>Betaproteobacteria</taxon>
        <taxon>Burkholderiales</taxon>
        <taxon>Comamonadaceae</taxon>
        <taxon>Rhodoferax</taxon>
    </lineage>
</organism>
<dbReference type="InterPro" id="IPR009057">
    <property type="entry name" value="Homeodomain-like_sf"/>
</dbReference>
<proteinExistence type="predicted"/>
<dbReference type="SMART" id="SM00342">
    <property type="entry name" value="HTH_ARAC"/>
    <property type="match status" value="1"/>
</dbReference>
<evidence type="ECO:0000313" key="4">
    <source>
        <dbReference type="EMBL" id="MDR7377504.1"/>
    </source>
</evidence>
<dbReference type="EMBL" id="JAVDXT010000002">
    <property type="protein sequence ID" value="MDR7377504.1"/>
    <property type="molecule type" value="Genomic_DNA"/>
</dbReference>
<dbReference type="Pfam" id="PF12833">
    <property type="entry name" value="HTH_18"/>
    <property type="match status" value="1"/>
</dbReference>
<feature type="domain" description="HTH araC/xylS-type" evidence="3">
    <location>
        <begin position="174"/>
        <end position="268"/>
    </location>
</feature>
<dbReference type="PROSITE" id="PS51257">
    <property type="entry name" value="PROKAR_LIPOPROTEIN"/>
    <property type="match status" value="1"/>
</dbReference>
<evidence type="ECO:0000313" key="5">
    <source>
        <dbReference type="Proteomes" id="UP001180487"/>
    </source>
</evidence>
<name>A0ABU2C849_9BURK</name>
<keyword evidence="2" id="KW-0804">Transcription</keyword>
<gene>
    <name evidence="4" type="ORF">J2X19_002183</name>
</gene>
<dbReference type="RefSeq" id="WP_310373159.1">
    <property type="nucleotide sequence ID" value="NZ_JAVDXT010000002.1"/>
</dbReference>
<keyword evidence="5" id="KW-1185">Reference proteome</keyword>
<evidence type="ECO:0000256" key="1">
    <source>
        <dbReference type="ARBA" id="ARBA00023015"/>
    </source>
</evidence>
<accession>A0ABU2C849</accession>
<dbReference type="Gene3D" id="1.10.10.60">
    <property type="entry name" value="Homeodomain-like"/>
    <property type="match status" value="1"/>
</dbReference>
<reference evidence="4 5" key="1">
    <citation type="submission" date="2023-07" db="EMBL/GenBank/DDBJ databases">
        <title>Sorghum-associated microbial communities from plants grown in Nebraska, USA.</title>
        <authorList>
            <person name="Schachtman D."/>
        </authorList>
    </citation>
    <scope>NUCLEOTIDE SEQUENCE [LARGE SCALE GENOMIC DNA]</scope>
    <source>
        <strain evidence="4 5">BE313</strain>
    </source>
</reference>
<dbReference type="InterPro" id="IPR018060">
    <property type="entry name" value="HTH_AraC"/>
</dbReference>
<sequence>MTQPRAALIAPSAGLAACVRAYVSRSTLGADLQPLQRLNYFPATPLCGISWLSHGESYQLPTGDGDTAPQRLPRVAFFGPQSRPTVSRNPGPAEGFMLMLMPDALHALTGVDVGALVDRTLALHQVLDADWCVMAEAVLQAGDDASRVRLIEAFIAPRWQAARQLGAVPVRSYQDWAQGLALRAMASGMGQSLRQAERRIKAWTGQTLRQLQGRSRAEAVFFQARDAVAAGSVDWADLAAGSGYADQSHFCREARRVTGLSPEVLRRRMLEDESFWIYRIWG</sequence>
<evidence type="ECO:0000256" key="2">
    <source>
        <dbReference type="ARBA" id="ARBA00023163"/>
    </source>
</evidence>
<comment type="caution">
    <text evidence="4">The sequence shown here is derived from an EMBL/GenBank/DDBJ whole genome shotgun (WGS) entry which is preliminary data.</text>
</comment>
<protein>
    <submittedName>
        <fullName evidence="4">AraC-like DNA-binding protein</fullName>
    </submittedName>
</protein>
<dbReference type="SUPFAM" id="SSF46689">
    <property type="entry name" value="Homeodomain-like"/>
    <property type="match status" value="1"/>
</dbReference>
<dbReference type="Proteomes" id="UP001180487">
    <property type="component" value="Unassembled WGS sequence"/>
</dbReference>
<dbReference type="PROSITE" id="PS01124">
    <property type="entry name" value="HTH_ARAC_FAMILY_2"/>
    <property type="match status" value="1"/>
</dbReference>